<sequence length="131" mass="15184">MAFKRGDDVEITSKEDGFEGSFYEAILIAKVSDNDYIVQYNTLMKDDLSGPLRAFMSGDEIRPAPEEMTAENGFQIKQRVDVFYHDGWWTGKVIKTVGSKYRVRFEHSEDQGDYSSSQMRVHRDWVNGQWV</sequence>
<reference evidence="2" key="1">
    <citation type="submission" date="2023-02" db="EMBL/GenBank/DDBJ databases">
        <title>Genome of toxic invasive species Heracleum sosnowskyi carries increased number of genes despite the absence of recent whole-genome duplications.</title>
        <authorList>
            <person name="Schelkunov M."/>
            <person name="Shtratnikova V."/>
            <person name="Makarenko M."/>
            <person name="Klepikova A."/>
            <person name="Omelchenko D."/>
            <person name="Novikova G."/>
            <person name="Obukhova E."/>
            <person name="Bogdanov V."/>
            <person name="Penin A."/>
            <person name="Logacheva M."/>
        </authorList>
    </citation>
    <scope>NUCLEOTIDE SEQUENCE</scope>
    <source>
        <strain evidence="2">Hsosn_3</strain>
        <tissue evidence="2">Leaf</tissue>
    </source>
</reference>
<organism evidence="2 3">
    <name type="scientific">Heracleum sosnowskyi</name>
    <dbReference type="NCBI Taxonomy" id="360622"/>
    <lineage>
        <taxon>Eukaryota</taxon>
        <taxon>Viridiplantae</taxon>
        <taxon>Streptophyta</taxon>
        <taxon>Embryophyta</taxon>
        <taxon>Tracheophyta</taxon>
        <taxon>Spermatophyta</taxon>
        <taxon>Magnoliopsida</taxon>
        <taxon>eudicotyledons</taxon>
        <taxon>Gunneridae</taxon>
        <taxon>Pentapetalae</taxon>
        <taxon>asterids</taxon>
        <taxon>campanulids</taxon>
        <taxon>Apiales</taxon>
        <taxon>Apiaceae</taxon>
        <taxon>Apioideae</taxon>
        <taxon>apioid superclade</taxon>
        <taxon>Tordylieae</taxon>
        <taxon>Tordyliinae</taxon>
        <taxon>Heracleum</taxon>
    </lineage>
</organism>
<name>A0AAD8HYA2_9APIA</name>
<evidence type="ECO:0000259" key="1">
    <source>
        <dbReference type="SMART" id="SM00743"/>
    </source>
</evidence>
<keyword evidence="3" id="KW-1185">Reference proteome</keyword>
<feature type="domain" description="Agenet" evidence="1">
    <location>
        <begin position="72"/>
        <end position="127"/>
    </location>
</feature>
<dbReference type="PANTHER" id="PTHR31917">
    <property type="entry name" value="AGENET DOMAIN-CONTAINING PROTEIN-RELATED"/>
    <property type="match status" value="1"/>
</dbReference>
<gene>
    <name evidence="2" type="ORF">POM88_031922</name>
</gene>
<reference evidence="2" key="2">
    <citation type="submission" date="2023-05" db="EMBL/GenBank/DDBJ databases">
        <authorList>
            <person name="Schelkunov M.I."/>
        </authorList>
    </citation>
    <scope>NUCLEOTIDE SEQUENCE</scope>
    <source>
        <strain evidence="2">Hsosn_3</strain>
        <tissue evidence="2">Leaf</tissue>
    </source>
</reference>
<dbReference type="InterPro" id="IPR014002">
    <property type="entry name" value="Agenet_dom_plant"/>
</dbReference>
<dbReference type="Proteomes" id="UP001237642">
    <property type="component" value="Unassembled WGS sequence"/>
</dbReference>
<dbReference type="PANTHER" id="PTHR31917:SF148">
    <property type="entry name" value="DUF724 DOMAIN-CONTAINING PROTEIN 2"/>
    <property type="match status" value="1"/>
</dbReference>
<dbReference type="EMBL" id="JAUIZM010000007">
    <property type="protein sequence ID" value="KAK1375729.1"/>
    <property type="molecule type" value="Genomic_DNA"/>
</dbReference>
<evidence type="ECO:0000313" key="3">
    <source>
        <dbReference type="Proteomes" id="UP001237642"/>
    </source>
</evidence>
<accession>A0AAD8HYA2</accession>
<feature type="domain" description="Agenet" evidence="1">
    <location>
        <begin position="1"/>
        <end position="69"/>
    </location>
</feature>
<dbReference type="SMART" id="SM00743">
    <property type="entry name" value="Agenet"/>
    <property type="match status" value="2"/>
</dbReference>
<dbReference type="CDD" id="cd20405">
    <property type="entry name" value="Tudor_Agenet_AtDUF_rpt1_3"/>
    <property type="match status" value="1"/>
</dbReference>
<dbReference type="Pfam" id="PF05641">
    <property type="entry name" value="Agenet"/>
    <property type="match status" value="2"/>
</dbReference>
<comment type="caution">
    <text evidence="2">The sequence shown here is derived from an EMBL/GenBank/DDBJ whole genome shotgun (WGS) entry which is preliminary data.</text>
</comment>
<evidence type="ECO:0000313" key="2">
    <source>
        <dbReference type="EMBL" id="KAK1375729.1"/>
    </source>
</evidence>
<protein>
    <submittedName>
        <fullName evidence="2">Duf724 domain-containing protein 6</fullName>
    </submittedName>
</protein>
<dbReference type="AlphaFoldDB" id="A0AAD8HYA2"/>
<proteinExistence type="predicted"/>
<dbReference type="InterPro" id="IPR008395">
    <property type="entry name" value="Agenet-like_dom"/>
</dbReference>
<dbReference type="CDD" id="cd20406">
    <property type="entry name" value="Tudor_Agenet_AtDUF_rpt2_4"/>
    <property type="match status" value="1"/>
</dbReference>